<dbReference type="PANTHER" id="PTHR42815">
    <property type="entry name" value="FAD-BINDING, PUTATIVE (AFU_ORTHOLOGUE AFUA_6G07600)-RELATED"/>
    <property type="match status" value="1"/>
</dbReference>
<dbReference type="PANTHER" id="PTHR42815:SF2">
    <property type="entry name" value="FAD-BINDING, PUTATIVE (AFU_ORTHOLOGUE AFUA_6G07600)-RELATED"/>
    <property type="match status" value="1"/>
</dbReference>
<protein>
    <submittedName>
        <fullName evidence="2">Pyridoxamine 5'-phosphate oxidase family protein</fullName>
    </submittedName>
</protein>
<dbReference type="InterPro" id="IPR011576">
    <property type="entry name" value="Pyridox_Oxase_N"/>
</dbReference>
<accession>A0A8J7IQR3</accession>
<dbReference type="InterPro" id="IPR012349">
    <property type="entry name" value="Split_barrel_FMN-bd"/>
</dbReference>
<evidence type="ECO:0000313" key="3">
    <source>
        <dbReference type="Proteomes" id="UP000640583"/>
    </source>
</evidence>
<comment type="caution">
    <text evidence="2">The sequence shown here is derived from an EMBL/GenBank/DDBJ whole genome shotgun (WGS) entry which is preliminary data.</text>
</comment>
<feature type="domain" description="Pyridoxamine 5'-phosphate oxidase N-terminal" evidence="1">
    <location>
        <begin position="29"/>
        <end position="149"/>
    </location>
</feature>
<sequence length="201" mass="21984">MNFVEDLPALEALYGTPSEAATRKVTPGLTPAYKIWIERSRFCVLSTVGTSGTDGSPRGDIDPVVKVVDAKTLLLPDWRGNNRIDTLRNIVEDGRISLMFMVPGSREVMRVNGTAKITADDAACQQFEQRGQHPRSVIVIAISEVYPQCAKSIMRSEIWTSGDQSDGLPTLGAMLKEITEGGIDGEAFDAAWPERSKATLW</sequence>
<name>A0A8J7IQR3_9RHOB</name>
<proteinExistence type="predicted"/>
<dbReference type="NCBIfam" id="TIGR04025">
    <property type="entry name" value="PPOX_FMN_DR2398"/>
    <property type="match status" value="1"/>
</dbReference>
<reference evidence="2" key="1">
    <citation type="submission" date="2020-10" db="EMBL/GenBank/DDBJ databases">
        <title>Paenihalocynthiibacter styelae gen. nov., sp. nov., isolated from stalked sea squirt Styela clava.</title>
        <authorList>
            <person name="Kim Y.-O."/>
            <person name="Yoon J.-H."/>
        </authorList>
    </citation>
    <scope>NUCLEOTIDE SEQUENCE</scope>
    <source>
        <strain evidence="2">MYP1-1</strain>
    </source>
</reference>
<evidence type="ECO:0000259" key="1">
    <source>
        <dbReference type="Pfam" id="PF01243"/>
    </source>
</evidence>
<dbReference type="Pfam" id="PF01243">
    <property type="entry name" value="PNPOx_N"/>
    <property type="match status" value="1"/>
</dbReference>
<dbReference type="AlphaFoldDB" id="A0A8J7IQR3"/>
<dbReference type="RefSeq" id="WP_228848472.1">
    <property type="nucleotide sequence ID" value="NZ_JADCKQ010000005.1"/>
</dbReference>
<dbReference type="Gene3D" id="2.30.110.10">
    <property type="entry name" value="Electron Transport, Fmn-binding Protein, Chain A"/>
    <property type="match status" value="1"/>
</dbReference>
<dbReference type="InterPro" id="IPR024029">
    <property type="entry name" value="Pyridox_Oxase_FMN-dep"/>
</dbReference>
<dbReference type="Proteomes" id="UP000640583">
    <property type="component" value="Unassembled WGS sequence"/>
</dbReference>
<gene>
    <name evidence="2" type="ORF">H1D41_08360</name>
</gene>
<evidence type="ECO:0000313" key="2">
    <source>
        <dbReference type="EMBL" id="MBI1493641.1"/>
    </source>
</evidence>
<organism evidence="2 3">
    <name type="scientific">Halocynthiibacter styelae</name>
    <dbReference type="NCBI Taxonomy" id="2761955"/>
    <lineage>
        <taxon>Bacteria</taxon>
        <taxon>Pseudomonadati</taxon>
        <taxon>Pseudomonadota</taxon>
        <taxon>Alphaproteobacteria</taxon>
        <taxon>Rhodobacterales</taxon>
        <taxon>Paracoccaceae</taxon>
        <taxon>Halocynthiibacter</taxon>
    </lineage>
</organism>
<dbReference type="EMBL" id="JADCKQ010000005">
    <property type="protein sequence ID" value="MBI1493641.1"/>
    <property type="molecule type" value="Genomic_DNA"/>
</dbReference>
<keyword evidence="3" id="KW-1185">Reference proteome</keyword>
<dbReference type="SUPFAM" id="SSF50475">
    <property type="entry name" value="FMN-binding split barrel"/>
    <property type="match status" value="1"/>
</dbReference>